<gene>
    <name evidence="5" type="ORF">EG68_05622</name>
</gene>
<dbReference type="InterPro" id="IPR001254">
    <property type="entry name" value="Trypsin_dom"/>
</dbReference>
<keyword evidence="3" id="KW-0472">Membrane</keyword>
<name>A0A8S9YVA2_9TREM</name>
<evidence type="ECO:0000313" key="5">
    <source>
        <dbReference type="EMBL" id="KAF7256983.1"/>
    </source>
</evidence>
<dbReference type="OrthoDB" id="5565075at2759"/>
<dbReference type="Pfam" id="PF00089">
    <property type="entry name" value="Trypsin"/>
    <property type="match status" value="1"/>
</dbReference>
<keyword evidence="3" id="KW-0812">Transmembrane</keyword>
<dbReference type="Gene3D" id="2.40.10.10">
    <property type="entry name" value="Trypsin-like serine proteases"/>
    <property type="match status" value="1"/>
</dbReference>
<dbReference type="EMBL" id="JTDE01002717">
    <property type="protein sequence ID" value="KAF7256983.1"/>
    <property type="molecule type" value="Genomic_DNA"/>
</dbReference>
<dbReference type="SUPFAM" id="SSF50494">
    <property type="entry name" value="Trypsin-like serine proteases"/>
    <property type="match status" value="1"/>
</dbReference>
<evidence type="ECO:0000256" key="2">
    <source>
        <dbReference type="ARBA" id="ARBA00024195"/>
    </source>
</evidence>
<accession>A0A8S9YVA2</accession>
<evidence type="ECO:0000259" key="4">
    <source>
        <dbReference type="PROSITE" id="PS50240"/>
    </source>
</evidence>
<keyword evidence="6" id="KW-1185">Reference proteome</keyword>
<evidence type="ECO:0000256" key="1">
    <source>
        <dbReference type="ARBA" id="ARBA00023157"/>
    </source>
</evidence>
<dbReference type="InterPro" id="IPR051487">
    <property type="entry name" value="Ser/Thr_Proteases_Immune/Dev"/>
</dbReference>
<proteinExistence type="inferred from homology"/>
<evidence type="ECO:0000313" key="6">
    <source>
        <dbReference type="Proteomes" id="UP000822476"/>
    </source>
</evidence>
<reference evidence="5" key="1">
    <citation type="submission" date="2019-07" db="EMBL/GenBank/DDBJ databases">
        <title>Annotation for the trematode Paragonimus miyazaki's.</title>
        <authorList>
            <person name="Choi Y.-J."/>
        </authorList>
    </citation>
    <scope>NUCLEOTIDE SEQUENCE</scope>
    <source>
        <strain evidence="5">Japan</strain>
    </source>
</reference>
<dbReference type="AlphaFoldDB" id="A0A8S9YVA2"/>
<dbReference type="PROSITE" id="PS50240">
    <property type="entry name" value="TRYPSIN_DOM"/>
    <property type="match status" value="1"/>
</dbReference>
<dbReference type="PANTHER" id="PTHR24256">
    <property type="entry name" value="TRYPTASE-RELATED"/>
    <property type="match status" value="1"/>
</dbReference>
<dbReference type="GO" id="GO:0004252">
    <property type="term" value="F:serine-type endopeptidase activity"/>
    <property type="evidence" value="ECO:0007669"/>
    <property type="project" value="InterPro"/>
</dbReference>
<keyword evidence="1" id="KW-1015">Disulfide bond</keyword>
<keyword evidence="3" id="KW-1133">Transmembrane helix</keyword>
<protein>
    <recommendedName>
        <fullName evidence="4">Peptidase S1 domain-containing protein</fullName>
    </recommendedName>
</protein>
<comment type="caution">
    <text evidence="5">The sequence shown here is derived from an EMBL/GenBank/DDBJ whole genome shotgun (WGS) entry which is preliminary data.</text>
</comment>
<sequence>MHPNYQIIVFQAAYMISCTTFLLADTAFHDIALMKVRGQIKIDGTYVAIANLPRAENTNNIPEVDSVNFVVGFGCTSTGGEMASRAQLLGLKTNTKEECAYAYSIPFVDHLTHFCAGYFHENRDLCLGDSGSGLISFQHGQPMIVGVFSVLITNDTSNFPGKFMRVAAYVPWIRQYIG</sequence>
<comment type="similarity">
    <text evidence="2">Belongs to the peptidase S1 family. CLIP subfamily.</text>
</comment>
<dbReference type="Proteomes" id="UP000822476">
    <property type="component" value="Unassembled WGS sequence"/>
</dbReference>
<dbReference type="InterPro" id="IPR043504">
    <property type="entry name" value="Peptidase_S1_PA_chymotrypsin"/>
</dbReference>
<dbReference type="InterPro" id="IPR009003">
    <property type="entry name" value="Peptidase_S1_PA"/>
</dbReference>
<dbReference type="GO" id="GO:0006508">
    <property type="term" value="P:proteolysis"/>
    <property type="evidence" value="ECO:0007669"/>
    <property type="project" value="InterPro"/>
</dbReference>
<dbReference type="SMART" id="SM00020">
    <property type="entry name" value="Tryp_SPc"/>
    <property type="match status" value="1"/>
</dbReference>
<feature type="transmembrane region" description="Helical" evidence="3">
    <location>
        <begin position="6"/>
        <end position="28"/>
    </location>
</feature>
<organism evidence="5 6">
    <name type="scientific">Paragonimus skrjabini miyazakii</name>
    <dbReference type="NCBI Taxonomy" id="59628"/>
    <lineage>
        <taxon>Eukaryota</taxon>
        <taxon>Metazoa</taxon>
        <taxon>Spiralia</taxon>
        <taxon>Lophotrochozoa</taxon>
        <taxon>Platyhelminthes</taxon>
        <taxon>Trematoda</taxon>
        <taxon>Digenea</taxon>
        <taxon>Plagiorchiida</taxon>
        <taxon>Troglotremata</taxon>
        <taxon>Troglotrematidae</taxon>
        <taxon>Paragonimus</taxon>
    </lineage>
</organism>
<evidence type="ECO:0000256" key="3">
    <source>
        <dbReference type="SAM" id="Phobius"/>
    </source>
</evidence>
<feature type="domain" description="Peptidase S1" evidence="4">
    <location>
        <begin position="1"/>
        <end position="178"/>
    </location>
</feature>